<accession>A0A0F8ZAU7</accession>
<feature type="compositionally biased region" description="Acidic residues" evidence="1">
    <location>
        <begin position="84"/>
        <end position="96"/>
    </location>
</feature>
<comment type="caution">
    <text evidence="2">The sequence shown here is derived from an EMBL/GenBank/DDBJ whole genome shotgun (WGS) entry which is preliminary data.</text>
</comment>
<sequence length="110" mass="11958">MARGRPAICPYCGSNNGSINKGFRETKTMGRRRIKLCKACGRKLTPRNQKPTDAIEEKLAETCVESSEGTEPGSVSELEKSDESASDPEVPPEPDENSGIVSSPEEEWTS</sequence>
<evidence type="ECO:0000313" key="2">
    <source>
        <dbReference type="EMBL" id="KKK63594.1"/>
    </source>
</evidence>
<dbReference type="EMBL" id="LAZR01061431">
    <property type="protein sequence ID" value="KKK63594.1"/>
    <property type="molecule type" value="Genomic_DNA"/>
</dbReference>
<reference evidence="2" key="1">
    <citation type="journal article" date="2015" name="Nature">
        <title>Complex archaea that bridge the gap between prokaryotes and eukaryotes.</title>
        <authorList>
            <person name="Spang A."/>
            <person name="Saw J.H."/>
            <person name="Jorgensen S.L."/>
            <person name="Zaremba-Niedzwiedzka K."/>
            <person name="Martijn J."/>
            <person name="Lind A.E."/>
            <person name="van Eijk R."/>
            <person name="Schleper C."/>
            <person name="Guy L."/>
            <person name="Ettema T.J."/>
        </authorList>
    </citation>
    <scope>NUCLEOTIDE SEQUENCE</scope>
</reference>
<feature type="region of interest" description="Disordered" evidence="1">
    <location>
        <begin position="44"/>
        <end position="110"/>
    </location>
</feature>
<evidence type="ECO:0000256" key="1">
    <source>
        <dbReference type="SAM" id="MobiDB-lite"/>
    </source>
</evidence>
<proteinExistence type="predicted"/>
<gene>
    <name evidence="2" type="ORF">LCGC14_2992710</name>
</gene>
<organism evidence="2">
    <name type="scientific">marine sediment metagenome</name>
    <dbReference type="NCBI Taxonomy" id="412755"/>
    <lineage>
        <taxon>unclassified sequences</taxon>
        <taxon>metagenomes</taxon>
        <taxon>ecological metagenomes</taxon>
    </lineage>
</organism>
<protein>
    <submittedName>
        <fullName evidence="2">Uncharacterized protein</fullName>
    </submittedName>
</protein>
<name>A0A0F8ZAU7_9ZZZZ</name>
<dbReference type="AlphaFoldDB" id="A0A0F8ZAU7"/>